<feature type="transmembrane region" description="Helical" evidence="7">
    <location>
        <begin position="476"/>
        <end position="496"/>
    </location>
</feature>
<proteinExistence type="predicted"/>
<evidence type="ECO:0000256" key="6">
    <source>
        <dbReference type="ARBA" id="ARBA00023136"/>
    </source>
</evidence>
<feature type="transmembrane region" description="Helical" evidence="7">
    <location>
        <begin position="303"/>
        <end position="325"/>
    </location>
</feature>
<evidence type="ECO:0000259" key="8">
    <source>
        <dbReference type="PROSITE" id="PS50850"/>
    </source>
</evidence>
<feature type="transmembrane region" description="Helical" evidence="7">
    <location>
        <begin position="362"/>
        <end position="384"/>
    </location>
</feature>
<feature type="transmembrane region" description="Helical" evidence="7">
    <location>
        <begin position="79"/>
        <end position="98"/>
    </location>
</feature>
<dbReference type="PRINTS" id="PR01036">
    <property type="entry name" value="TCRTETB"/>
</dbReference>
<keyword evidence="5 7" id="KW-1133">Transmembrane helix</keyword>
<feature type="transmembrane region" description="Helical" evidence="7">
    <location>
        <begin position="163"/>
        <end position="187"/>
    </location>
</feature>
<evidence type="ECO:0000256" key="4">
    <source>
        <dbReference type="ARBA" id="ARBA00022692"/>
    </source>
</evidence>
<gene>
    <name evidence="9" type="ORF">GCM10009560_26230</name>
</gene>
<accession>A0ABP3ZNU9</accession>
<evidence type="ECO:0000256" key="5">
    <source>
        <dbReference type="ARBA" id="ARBA00022989"/>
    </source>
</evidence>
<dbReference type="Proteomes" id="UP001501578">
    <property type="component" value="Unassembled WGS sequence"/>
</dbReference>
<dbReference type="SUPFAM" id="SSF103473">
    <property type="entry name" value="MFS general substrate transporter"/>
    <property type="match status" value="1"/>
</dbReference>
<keyword evidence="2" id="KW-0813">Transport</keyword>
<dbReference type="InterPro" id="IPR011701">
    <property type="entry name" value="MFS"/>
</dbReference>
<feature type="transmembrane region" description="Helical" evidence="7">
    <location>
        <begin position="12"/>
        <end position="35"/>
    </location>
</feature>
<feature type="transmembrane region" description="Helical" evidence="7">
    <location>
        <begin position="265"/>
        <end position="291"/>
    </location>
</feature>
<comment type="caution">
    <text evidence="9">The sequence shown here is derived from an EMBL/GenBank/DDBJ whole genome shotgun (WGS) entry which is preliminary data.</text>
</comment>
<dbReference type="PANTHER" id="PTHR42718">
    <property type="entry name" value="MAJOR FACILITATOR SUPERFAMILY MULTIDRUG TRANSPORTER MFSC"/>
    <property type="match status" value="1"/>
</dbReference>
<keyword evidence="10" id="KW-1185">Reference proteome</keyword>
<feature type="transmembrane region" description="Helical" evidence="7">
    <location>
        <begin position="137"/>
        <end position="157"/>
    </location>
</feature>
<dbReference type="CDD" id="cd17321">
    <property type="entry name" value="MFS_MMR_MDR_like"/>
    <property type="match status" value="1"/>
</dbReference>
<evidence type="ECO:0000313" key="9">
    <source>
        <dbReference type="EMBL" id="GAA0925053.1"/>
    </source>
</evidence>
<feature type="transmembrane region" description="Helical" evidence="7">
    <location>
        <begin position="50"/>
        <end position="67"/>
    </location>
</feature>
<organism evidence="9 10">
    <name type="scientific">Nonomuraea longicatena</name>
    <dbReference type="NCBI Taxonomy" id="83682"/>
    <lineage>
        <taxon>Bacteria</taxon>
        <taxon>Bacillati</taxon>
        <taxon>Actinomycetota</taxon>
        <taxon>Actinomycetes</taxon>
        <taxon>Streptosporangiales</taxon>
        <taxon>Streptosporangiaceae</taxon>
        <taxon>Nonomuraea</taxon>
    </lineage>
</organism>
<keyword evidence="3" id="KW-1003">Cell membrane</keyword>
<evidence type="ECO:0000256" key="3">
    <source>
        <dbReference type="ARBA" id="ARBA00022475"/>
    </source>
</evidence>
<dbReference type="RefSeq" id="WP_343950090.1">
    <property type="nucleotide sequence ID" value="NZ_BAAAHQ010000011.1"/>
</dbReference>
<feature type="transmembrane region" description="Helical" evidence="7">
    <location>
        <begin position="332"/>
        <end position="350"/>
    </location>
</feature>
<feature type="transmembrane region" description="Helical" evidence="7">
    <location>
        <begin position="104"/>
        <end position="125"/>
    </location>
</feature>
<comment type="subcellular location">
    <subcellularLocation>
        <location evidence="1">Cell membrane</location>
        <topology evidence="1">Multi-pass membrane protein</topology>
    </subcellularLocation>
</comment>
<evidence type="ECO:0000313" key="10">
    <source>
        <dbReference type="Proteomes" id="UP001501578"/>
    </source>
</evidence>
<protein>
    <submittedName>
        <fullName evidence="9">MFS transporter</fullName>
    </submittedName>
</protein>
<evidence type="ECO:0000256" key="7">
    <source>
        <dbReference type="SAM" id="Phobius"/>
    </source>
</evidence>
<feature type="transmembrane region" description="Helical" evidence="7">
    <location>
        <begin position="225"/>
        <end position="245"/>
    </location>
</feature>
<dbReference type="InterPro" id="IPR020846">
    <property type="entry name" value="MFS_dom"/>
</dbReference>
<dbReference type="Gene3D" id="1.20.1720.10">
    <property type="entry name" value="Multidrug resistance protein D"/>
    <property type="match status" value="1"/>
</dbReference>
<reference evidence="10" key="1">
    <citation type="journal article" date="2019" name="Int. J. Syst. Evol. Microbiol.">
        <title>The Global Catalogue of Microorganisms (GCM) 10K type strain sequencing project: providing services to taxonomists for standard genome sequencing and annotation.</title>
        <authorList>
            <consortium name="The Broad Institute Genomics Platform"/>
            <consortium name="The Broad Institute Genome Sequencing Center for Infectious Disease"/>
            <person name="Wu L."/>
            <person name="Ma J."/>
        </authorList>
    </citation>
    <scope>NUCLEOTIDE SEQUENCE [LARGE SCALE GENOMIC DNA]</scope>
    <source>
        <strain evidence="10">JCM 11136</strain>
    </source>
</reference>
<dbReference type="EMBL" id="BAAAHQ010000011">
    <property type="protein sequence ID" value="GAA0925053.1"/>
    <property type="molecule type" value="Genomic_DNA"/>
</dbReference>
<dbReference type="InterPro" id="IPR036259">
    <property type="entry name" value="MFS_trans_sf"/>
</dbReference>
<evidence type="ECO:0000256" key="2">
    <source>
        <dbReference type="ARBA" id="ARBA00022448"/>
    </source>
</evidence>
<feature type="domain" description="Major facilitator superfamily (MFS) profile" evidence="8">
    <location>
        <begin position="13"/>
        <end position="501"/>
    </location>
</feature>
<dbReference type="PROSITE" id="PS50850">
    <property type="entry name" value="MFS"/>
    <property type="match status" value="1"/>
</dbReference>
<dbReference type="Pfam" id="PF07690">
    <property type="entry name" value="MFS_1"/>
    <property type="match status" value="1"/>
</dbReference>
<keyword evidence="6 7" id="KW-0472">Membrane</keyword>
<dbReference type="Gene3D" id="1.20.1250.20">
    <property type="entry name" value="MFS general substrate transporter like domains"/>
    <property type="match status" value="1"/>
</dbReference>
<evidence type="ECO:0000256" key="1">
    <source>
        <dbReference type="ARBA" id="ARBA00004651"/>
    </source>
</evidence>
<dbReference type="PANTHER" id="PTHR42718:SF47">
    <property type="entry name" value="METHYL VIOLOGEN RESISTANCE PROTEIN SMVA"/>
    <property type="match status" value="1"/>
</dbReference>
<name>A0ABP3ZNU9_9ACTN</name>
<keyword evidence="4 7" id="KW-0812">Transmembrane</keyword>
<sequence>MSQPRAGVREWVGLAVLTMPVFLLSVDLTALHLALPHLAADLGATGTQQLWILDIYGFLTAGLLITMGTLGDRIGRRRLLLIGAAAFGLASVAAAFSTSAEMLIVTRALLGVAGATLMPSTLALISNMFQNDRQRGLAIGVWGSCFAVGGALGPVLSGILLEWFWWGSVFLLGVPAMVVLLLAGPMLLPEFRDPEPGRLDPLSVVLSLLAILPLVYALKTGAKEGWQPSVPAGLVIGVVAAILFVRRQRGLAKPLMDLSLFRHRVFSVGLGSMAVGQLVQAALILFLAQYLQLVQGMSPLQAGLWMVPFAAANVIGSMGAPALAARIGTHRAVAYGLVLMAVGWLLFTLAQSRTDSGPALAVIGAMVISIGIGPLLILVLDRVIAVAPREKSGAASSLSETSSEVGMALGVATLGSLVTAVYRGGVEVPAGVPEPVAAAARDNMPGALGAAQTLPADLGGEVLAAARAAFQTGLTVAGYTSIVIILVLAALTARYLRDREQALV</sequence>
<feature type="transmembrane region" description="Helical" evidence="7">
    <location>
        <begin position="199"/>
        <end position="219"/>
    </location>
</feature>